<proteinExistence type="evidence at transcript level"/>
<reference evidence="1" key="2">
    <citation type="submission" date="2005-06" db="EMBL/GenBank/DDBJ databases">
        <title>DNA sequences of macaque genes expressed in brain or testis and its evolutionary implications.</title>
        <authorList>
            <consortium name="International consortium for macaque cDNA sequencing and analysis"/>
        </authorList>
    </citation>
    <scope>NUCLEOTIDE SEQUENCE</scope>
</reference>
<sequence>MIPSVKKLVPHVIILDYFVLPEGEMDSGIEEFFSSSCPQIK</sequence>
<protein>
    <submittedName>
        <fullName evidence="1">Testis cDNA clone: QtsA-10904, similar to human tudor domain containing 6 protein(LOC388929)</fullName>
    </submittedName>
</protein>
<name>Q4R921_MACFA</name>
<keyword evidence="3" id="KW-1185">Reference proteome</keyword>
<dbReference type="Ensembl" id="ENSMFAT00000073201.1">
    <property type="protein sequence ID" value="ENSMFAP00000051322.1"/>
    <property type="gene ID" value="ENSMFAG00000060195.1"/>
</dbReference>
<evidence type="ECO:0000313" key="2">
    <source>
        <dbReference type="Ensembl" id="ENSMFAP00000051322.1"/>
    </source>
</evidence>
<dbReference type="AlphaFoldDB" id="Q4R921"/>
<dbReference type="EMBL" id="AB168276">
    <property type="protein sequence ID" value="BAE00400.1"/>
    <property type="molecule type" value="mRNA"/>
</dbReference>
<evidence type="ECO:0000313" key="3">
    <source>
        <dbReference type="Proteomes" id="UP000233100"/>
    </source>
</evidence>
<reference evidence="2 3" key="3">
    <citation type="submission" date="2013-03" db="EMBL/GenBank/DDBJ databases">
        <authorList>
            <person name="Warren W."/>
            <person name="Wilson R.K."/>
        </authorList>
    </citation>
    <scope>NUCLEOTIDE SEQUENCE</scope>
</reference>
<reference evidence="1" key="1">
    <citation type="journal article" date="2005" name="Mol. Biol. Evol.">
        <title>Substitution rate and structural divergence of 5'UTR evolution: comparative analysis between human and cynomolgus monkey cDNAs.</title>
        <authorList>
            <person name="Osada N."/>
            <person name="Hirata M."/>
            <person name="Tanuma R."/>
            <person name="Kusuda J."/>
            <person name="Hida M."/>
            <person name="Suzuki Y."/>
            <person name="Sugano S."/>
            <person name="Gojobori T."/>
            <person name="Shen C.K."/>
            <person name="Wu C.I."/>
            <person name="Hashimoto K."/>
        </authorList>
    </citation>
    <scope>NUCLEOTIDE SEQUENCE</scope>
</reference>
<organism evidence="1">
    <name type="scientific">Macaca fascicularis</name>
    <name type="common">Crab-eating macaque</name>
    <name type="synonym">Cynomolgus monkey</name>
    <dbReference type="NCBI Taxonomy" id="9541"/>
    <lineage>
        <taxon>Eukaryota</taxon>
        <taxon>Metazoa</taxon>
        <taxon>Chordata</taxon>
        <taxon>Craniata</taxon>
        <taxon>Vertebrata</taxon>
        <taxon>Euteleostomi</taxon>
        <taxon>Mammalia</taxon>
        <taxon>Eutheria</taxon>
        <taxon>Euarchontoglires</taxon>
        <taxon>Primates</taxon>
        <taxon>Haplorrhini</taxon>
        <taxon>Catarrhini</taxon>
        <taxon>Cercopithecidae</taxon>
        <taxon>Cercopithecinae</taxon>
        <taxon>Macaca</taxon>
    </lineage>
</organism>
<evidence type="ECO:0000313" key="1">
    <source>
        <dbReference type="EMBL" id="BAE00400.1"/>
    </source>
</evidence>
<dbReference type="Proteomes" id="UP000233100">
    <property type="component" value="Chromosome 13"/>
</dbReference>
<accession>Q4R921</accession>
<reference evidence="2" key="4">
    <citation type="submission" date="2025-05" db="UniProtKB">
        <authorList>
            <consortium name="Ensembl"/>
        </authorList>
    </citation>
    <scope>IDENTIFICATION</scope>
</reference>